<accession>A0A1Y3PL89</accession>
<organism evidence="2 3">
    <name type="scientific">Bacillus thermozeamaize</name>
    <dbReference type="NCBI Taxonomy" id="230954"/>
    <lineage>
        <taxon>Bacteria</taxon>
        <taxon>Bacillati</taxon>
        <taxon>Bacillota</taxon>
        <taxon>Bacilli</taxon>
        <taxon>Bacillales</taxon>
        <taxon>Bacillaceae</taxon>
        <taxon>Bacillus</taxon>
    </lineage>
</organism>
<reference evidence="3" key="1">
    <citation type="submission" date="2016-06" db="EMBL/GenBank/DDBJ databases">
        <authorList>
            <person name="Nascimento L."/>
            <person name="Pereira R.V."/>
            <person name="Martins L.F."/>
            <person name="Quaggio R.B."/>
            <person name="Silva A.M."/>
            <person name="Setubal J.C."/>
        </authorList>
    </citation>
    <scope>NUCLEOTIDE SEQUENCE [LARGE SCALE GENOMIC DNA]</scope>
</reference>
<name>A0A1Y3PL89_9BACI</name>
<evidence type="ECO:0000256" key="1">
    <source>
        <dbReference type="SAM" id="Phobius"/>
    </source>
</evidence>
<gene>
    <name evidence="2" type="ORF">BAA01_08680</name>
</gene>
<dbReference type="Proteomes" id="UP000196475">
    <property type="component" value="Unassembled WGS sequence"/>
</dbReference>
<keyword evidence="1" id="KW-1133">Transmembrane helix</keyword>
<evidence type="ECO:0000313" key="3">
    <source>
        <dbReference type="Proteomes" id="UP000196475"/>
    </source>
</evidence>
<dbReference type="AlphaFoldDB" id="A0A1Y3PL89"/>
<comment type="caution">
    <text evidence="2">The sequence shown here is derived from an EMBL/GenBank/DDBJ whole genome shotgun (WGS) entry which is preliminary data.</text>
</comment>
<sequence length="84" mass="9589">MTPSRSGMQWLARKLIRKGLQGREWLIFPLLLIYWLSPVDLMPFLPIDDLILTGFGILLYSLLRKHSGKPSPSDVIDVQGKVLK</sequence>
<keyword evidence="1" id="KW-0472">Membrane</keyword>
<feature type="transmembrane region" description="Helical" evidence="1">
    <location>
        <begin position="20"/>
        <end position="37"/>
    </location>
</feature>
<protein>
    <recommendedName>
        <fullName evidence="4">DUF1232 domain-containing protein</fullName>
    </recommendedName>
</protein>
<keyword evidence="1" id="KW-0812">Transmembrane</keyword>
<evidence type="ECO:0008006" key="4">
    <source>
        <dbReference type="Google" id="ProtNLM"/>
    </source>
</evidence>
<evidence type="ECO:0000313" key="2">
    <source>
        <dbReference type="EMBL" id="OUM88165.1"/>
    </source>
</evidence>
<proteinExistence type="predicted"/>
<dbReference type="EMBL" id="LZRT01000065">
    <property type="protein sequence ID" value="OUM88165.1"/>
    <property type="molecule type" value="Genomic_DNA"/>
</dbReference>